<evidence type="ECO:0000313" key="1">
    <source>
        <dbReference type="EMBL" id="KAI3741003.1"/>
    </source>
</evidence>
<protein>
    <submittedName>
        <fullName evidence="1">Uncharacterized protein</fullName>
    </submittedName>
</protein>
<organism evidence="1 2">
    <name type="scientific">Smallanthus sonchifolius</name>
    <dbReference type="NCBI Taxonomy" id="185202"/>
    <lineage>
        <taxon>Eukaryota</taxon>
        <taxon>Viridiplantae</taxon>
        <taxon>Streptophyta</taxon>
        <taxon>Embryophyta</taxon>
        <taxon>Tracheophyta</taxon>
        <taxon>Spermatophyta</taxon>
        <taxon>Magnoliopsida</taxon>
        <taxon>eudicotyledons</taxon>
        <taxon>Gunneridae</taxon>
        <taxon>Pentapetalae</taxon>
        <taxon>asterids</taxon>
        <taxon>campanulids</taxon>
        <taxon>Asterales</taxon>
        <taxon>Asteraceae</taxon>
        <taxon>Asteroideae</taxon>
        <taxon>Heliantheae alliance</taxon>
        <taxon>Millerieae</taxon>
        <taxon>Smallanthus</taxon>
    </lineage>
</organism>
<accession>A0ACB9D3N0</accession>
<sequence>MDKMEGRRNRRNEAGRVGAKRAEENTTSGHTEMKILIKQHHQNYILLPLIVATDCKPGKPLVHGVQRRGKEEGDVHNQNMPNQGNVTPTWKTGSKEDGSPTLGVNNGGRRKCNMGLNGNKESIWIIPGNTLERSDKSLETRIIDKKQRGAKG</sequence>
<proteinExistence type="predicted"/>
<gene>
    <name evidence="1" type="ORF">L1987_58667</name>
</gene>
<keyword evidence="2" id="KW-1185">Reference proteome</keyword>
<reference evidence="2" key="1">
    <citation type="journal article" date="2022" name="Mol. Ecol. Resour.">
        <title>The genomes of chicory, endive, great burdock and yacon provide insights into Asteraceae palaeo-polyploidization history and plant inulin production.</title>
        <authorList>
            <person name="Fan W."/>
            <person name="Wang S."/>
            <person name="Wang H."/>
            <person name="Wang A."/>
            <person name="Jiang F."/>
            <person name="Liu H."/>
            <person name="Zhao H."/>
            <person name="Xu D."/>
            <person name="Zhang Y."/>
        </authorList>
    </citation>
    <scope>NUCLEOTIDE SEQUENCE [LARGE SCALE GENOMIC DNA]</scope>
    <source>
        <strain evidence="2">cv. Yunnan</strain>
    </source>
</reference>
<dbReference type="Proteomes" id="UP001056120">
    <property type="component" value="Linkage Group LG20"/>
</dbReference>
<comment type="caution">
    <text evidence="1">The sequence shown here is derived from an EMBL/GenBank/DDBJ whole genome shotgun (WGS) entry which is preliminary data.</text>
</comment>
<name>A0ACB9D3N0_9ASTR</name>
<reference evidence="1 2" key="2">
    <citation type="journal article" date="2022" name="Mol. Ecol. Resour.">
        <title>The genomes of chicory, endive, great burdock and yacon provide insights into Asteraceae paleo-polyploidization history and plant inulin production.</title>
        <authorList>
            <person name="Fan W."/>
            <person name="Wang S."/>
            <person name="Wang H."/>
            <person name="Wang A."/>
            <person name="Jiang F."/>
            <person name="Liu H."/>
            <person name="Zhao H."/>
            <person name="Xu D."/>
            <person name="Zhang Y."/>
        </authorList>
    </citation>
    <scope>NUCLEOTIDE SEQUENCE [LARGE SCALE GENOMIC DNA]</scope>
    <source>
        <strain evidence="2">cv. Yunnan</strain>
        <tissue evidence="1">Leaves</tissue>
    </source>
</reference>
<evidence type="ECO:0000313" key="2">
    <source>
        <dbReference type="Proteomes" id="UP001056120"/>
    </source>
</evidence>
<dbReference type="EMBL" id="CM042037">
    <property type="protein sequence ID" value="KAI3741003.1"/>
    <property type="molecule type" value="Genomic_DNA"/>
</dbReference>